<sequence>MNRQTTNPWAALSALCIGFFMIMLDTTIVNVAIPSMLSGLHAGLNDIVWVNSIYLLTYAVPLLLTGRLGDRFGPKRMFMAGLVIFTGASLWCGLAGSVELLIAARAVQGLGAAAMTPQTMAFITRLFKPSERGAPMGMWGAVAGVATIAGPLLGGLLVDNLGWEWIFFVNVPIGVIGLIMTIFLVPDWQPKHSHSFDLLGILLCCLGLTALVFGVQNGQHYDWGTVTGSITITEIIVAGVVLLIAFVVWQAMNKREPLMQLALFRIRNFSFANLANVTIGFTLTGMFLPLVIYIQSVLGYTPLASGVVTAPMSLVSGVVAPFAGKFSDRISGKYLVMFGFLSLAAGVALLSLQAQPTSNPWSFTPALMLCGLGIGCIFSPLANLAMSDVQPQLMGGASGIFNTSRQIGGVLGSAAIGVLLQARLTVSMPAAASDAAQALPENLRKPFVDGFTNSAASAGEFGPSGGPQLPPGVPQQVAEQLRHTATTAFHQGFTDAAKVTLLMPAVVLVLGAVACIGMRGRSKQSDAAPSPRPTVVEPVSH</sequence>
<feature type="transmembrane region" description="Helical" evidence="9">
    <location>
        <begin position="270"/>
        <end position="294"/>
    </location>
</feature>
<evidence type="ECO:0000313" key="11">
    <source>
        <dbReference type="EMBL" id="KAA2251238.1"/>
    </source>
</evidence>
<keyword evidence="12" id="KW-1185">Reference proteome</keyword>
<evidence type="ECO:0000256" key="6">
    <source>
        <dbReference type="ARBA" id="ARBA00022989"/>
    </source>
</evidence>
<feature type="domain" description="Major facilitator superfamily (MFS) profile" evidence="10">
    <location>
        <begin position="11"/>
        <end position="523"/>
    </location>
</feature>
<feature type="region of interest" description="Disordered" evidence="8">
    <location>
        <begin position="520"/>
        <end position="541"/>
    </location>
</feature>
<dbReference type="Pfam" id="PF07690">
    <property type="entry name" value="MFS_1"/>
    <property type="match status" value="1"/>
</dbReference>
<feature type="transmembrane region" description="Helical" evidence="9">
    <location>
        <begin position="499"/>
        <end position="518"/>
    </location>
</feature>
<dbReference type="EMBL" id="VUOB01000085">
    <property type="protein sequence ID" value="KAA2251238.1"/>
    <property type="molecule type" value="Genomic_DNA"/>
</dbReference>
<reference evidence="11 12" key="2">
    <citation type="submission" date="2019-09" db="EMBL/GenBank/DDBJ databases">
        <authorList>
            <person name="Jin C."/>
        </authorList>
    </citation>
    <scope>NUCLEOTIDE SEQUENCE [LARGE SCALE GENOMIC DNA]</scope>
    <source>
        <strain evidence="11 12">AN110305</strain>
    </source>
</reference>
<dbReference type="InterPro" id="IPR011701">
    <property type="entry name" value="MFS"/>
</dbReference>
<comment type="subcellular location">
    <subcellularLocation>
        <location evidence="1">Cell membrane</location>
        <topology evidence="1">Multi-pass membrane protein</topology>
    </subcellularLocation>
</comment>
<dbReference type="PANTHER" id="PTHR42718:SF42">
    <property type="entry name" value="EXPORT PROTEIN"/>
    <property type="match status" value="1"/>
</dbReference>
<dbReference type="InterPro" id="IPR020846">
    <property type="entry name" value="MFS_dom"/>
</dbReference>
<dbReference type="Proteomes" id="UP000323454">
    <property type="component" value="Unassembled WGS sequence"/>
</dbReference>
<evidence type="ECO:0000256" key="8">
    <source>
        <dbReference type="SAM" id="MobiDB-lite"/>
    </source>
</evidence>
<feature type="transmembrane region" description="Helical" evidence="9">
    <location>
        <begin position="407"/>
        <end position="424"/>
    </location>
</feature>
<accession>A0A5B2WJZ3</accession>
<dbReference type="FunFam" id="1.20.1720.10:FF:000021">
    <property type="entry name" value="Drug resistance transporter, EmrB/QacA subfamily"/>
    <property type="match status" value="1"/>
</dbReference>
<keyword evidence="5 9" id="KW-0812">Transmembrane</keyword>
<dbReference type="PANTHER" id="PTHR42718">
    <property type="entry name" value="MAJOR FACILITATOR SUPERFAMILY MULTIDRUG TRANSPORTER MFSC"/>
    <property type="match status" value="1"/>
</dbReference>
<dbReference type="InterPro" id="IPR004638">
    <property type="entry name" value="EmrB-like"/>
</dbReference>
<evidence type="ECO:0000256" key="2">
    <source>
        <dbReference type="ARBA" id="ARBA00008537"/>
    </source>
</evidence>
<evidence type="ECO:0000256" key="9">
    <source>
        <dbReference type="SAM" id="Phobius"/>
    </source>
</evidence>
<feature type="transmembrane region" description="Helical" evidence="9">
    <location>
        <begin position="12"/>
        <end position="35"/>
    </location>
</feature>
<comment type="caution">
    <text evidence="11">The sequence shown here is derived from an EMBL/GenBank/DDBJ whole genome shotgun (WGS) entry which is preliminary data.</text>
</comment>
<feature type="transmembrane region" description="Helical" evidence="9">
    <location>
        <begin position="165"/>
        <end position="186"/>
    </location>
</feature>
<dbReference type="RefSeq" id="WP_149854777.1">
    <property type="nucleotide sequence ID" value="NZ_VUOB01000085.1"/>
</dbReference>
<feature type="transmembrane region" description="Helical" evidence="9">
    <location>
        <begin position="102"/>
        <end position="124"/>
    </location>
</feature>
<dbReference type="PRINTS" id="PR01036">
    <property type="entry name" value="TCRTETB"/>
</dbReference>
<keyword evidence="4" id="KW-1003">Cell membrane</keyword>
<protein>
    <submittedName>
        <fullName evidence="11">DHA2 family efflux MFS transporter permease subunit</fullName>
    </submittedName>
</protein>
<feature type="transmembrane region" description="Helical" evidence="9">
    <location>
        <begin position="334"/>
        <end position="354"/>
    </location>
</feature>
<dbReference type="GO" id="GO:0005886">
    <property type="term" value="C:plasma membrane"/>
    <property type="evidence" value="ECO:0007669"/>
    <property type="project" value="UniProtKB-SubCell"/>
</dbReference>
<feature type="transmembrane region" description="Helical" evidence="9">
    <location>
        <begin position="228"/>
        <end position="249"/>
    </location>
</feature>
<evidence type="ECO:0000259" key="10">
    <source>
        <dbReference type="PROSITE" id="PS50850"/>
    </source>
</evidence>
<gene>
    <name evidence="11" type="ORF">F0L68_38105</name>
</gene>
<organism evidence="11 12">
    <name type="scientific">Solihabitans fulvus</name>
    <dbReference type="NCBI Taxonomy" id="1892852"/>
    <lineage>
        <taxon>Bacteria</taxon>
        <taxon>Bacillati</taxon>
        <taxon>Actinomycetota</taxon>
        <taxon>Actinomycetes</taxon>
        <taxon>Pseudonocardiales</taxon>
        <taxon>Pseudonocardiaceae</taxon>
        <taxon>Solihabitans</taxon>
    </lineage>
</organism>
<evidence type="ECO:0000256" key="7">
    <source>
        <dbReference type="ARBA" id="ARBA00023136"/>
    </source>
</evidence>
<proteinExistence type="inferred from homology"/>
<dbReference type="NCBIfam" id="TIGR00711">
    <property type="entry name" value="efflux_EmrB"/>
    <property type="match status" value="1"/>
</dbReference>
<dbReference type="OrthoDB" id="7375466at2"/>
<dbReference type="InterPro" id="IPR036259">
    <property type="entry name" value="MFS_trans_sf"/>
</dbReference>
<evidence type="ECO:0000256" key="1">
    <source>
        <dbReference type="ARBA" id="ARBA00004651"/>
    </source>
</evidence>
<dbReference type="Gene3D" id="1.20.1720.10">
    <property type="entry name" value="Multidrug resistance protein D"/>
    <property type="match status" value="1"/>
</dbReference>
<dbReference type="SUPFAM" id="SSF103473">
    <property type="entry name" value="MFS general substrate transporter"/>
    <property type="match status" value="1"/>
</dbReference>
<keyword evidence="7 9" id="KW-0472">Membrane</keyword>
<feature type="transmembrane region" description="Helical" evidence="9">
    <location>
        <begin position="77"/>
        <end position="96"/>
    </location>
</feature>
<dbReference type="GO" id="GO:0022857">
    <property type="term" value="F:transmembrane transporter activity"/>
    <property type="evidence" value="ECO:0007669"/>
    <property type="project" value="InterPro"/>
</dbReference>
<evidence type="ECO:0000256" key="4">
    <source>
        <dbReference type="ARBA" id="ARBA00022475"/>
    </source>
</evidence>
<feature type="transmembrane region" description="Helical" evidence="9">
    <location>
        <begin position="300"/>
        <end position="322"/>
    </location>
</feature>
<dbReference type="Gene3D" id="1.20.1250.20">
    <property type="entry name" value="MFS general substrate transporter like domains"/>
    <property type="match status" value="1"/>
</dbReference>
<reference evidence="11 12" key="1">
    <citation type="submission" date="2019-09" db="EMBL/GenBank/DDBJ databases">
        <title>Goodfellowia gen. nov., a new genus of the Pseudonocardineae related to Actinoalloteichus, containing Goodfellowia coeruleoviolacea gen. nov., comb. nov. gen. nov., comb. nov.</title>
        <authorList>
            <person name="Labeda D."/>
        </authorList>
    </citation>
    <scope>NUCLEOTIDE SEQUENCE [LARGE SCALE GENOMIC DNA]</scope>
    <source>
        <strain evidence="11 12">AN110305</strain>
    </source>
</reference>
<dbReference type="AlphaFoldDB" id="A0A5B2WJZ3"/>
<keyword evidence="6 9" id="KW-1133">Transmembrane helix</keyword>
<keyword evidence="3" id="KW-0813">Transport</keyword>
<comment type="similarity">
    <text evidence="2">Belongs to the major facilitator superfamily. EmrB family.</text>
</comment>
<evidence type="ECO:0000256" key="5">
    <source>
        <dbReference type="ARBA" id="ARBA00022692"/>
    </source>
</evidence>
<feature type="transmembrane region" description="Helical" evidence="9">
    <location>
        <begin position="47"/>
        <end position="65"/>
    </location>
</feature>
<dbReference type="PROSITE" id="PS50850">
    <property type="entry name" value="MFS"/>
    <property type="match status" value="1"/>
</dbReference>
<feature type="transmembrane region" description="Helical" evidence="9">
    <location>
        <begin position="366"/>
        <end position="386"/>
    </location>
</feature>
<feature type="transmembrane region" description="Helical" evidence="9">
    <location>
        <begin position="136"/>
        <end position="153"/>
    </location>
</feature>
<dbReference type="CDD" id="cd17321">
    <property type="entry name" value="MFS_MMR_MDR_like"/>
    <property type="match status" value="1"/>
</dbReference>
<evidence type="ECO:0000313" key="12">
    <source>
        <dbReference type="Proteomes" id="UP000323454"/>
    </source>
</evidence>
<evidence type="ECO:0000256" key="3">
    <source>
        <dbReference type="ARBA" id="ARBA00022448"/>
    </source>
</evidence>
<name>A0A5B2WJZ3_9PSEU</name>
<feature type="transmembrane region" description="Helical" evidence="9">
    <location>
        <begin position="198"/>
        <end position="216"/>
    </location>
</feature>